<dbReference type="AlphaFoldDB" id="A0A918NPX8"/>
<dbReference type="EMBL" id="BMVU01000022">
    <property type="protein sequence ID" value="GGX85654.1"/>
    <property type="molecule type" value="Genomic_DNA"/>
</dbReference>
<reference evidence="3" key="1">
    <citation type="journal article" date="2014" name="Int. J. Syst. Evol. Microbiol.">
        <title>Complete genome sequence of Corynebacterium casei LMG S-19264T (=DSM 44701T), isolated from a smear-ripened cheese.</title>
        <authorList>
            <consortium name="US DOE Joint Genome Institute (JGI-PGF)"/>
            <person name="Walter F."/>
            <person name="Albersmeier A."/>
            <person name="Kalinowski J."/>
            <person name="Ruckert C."/>
        </authorList>
    </citation>
    <scope>NUCLEOTIDE SEQUENCE</scope>
    <source>
        <strain evidence="3">JCM 4790</strain>
    </source>
</reference>
<feature type="domain" description="Alpha-L-arabinofuranosidase B arabinose-binding" evidence="2">
    <location>
        <begin position="352"/>
        <end position="483"/>
    </location>
</feature>
<evidence type="ECO:0000313" key="3">
    <source>
        <dbReference type="EMBL" id="GGX85654.1"/>
    </source>
</evidence>
<dbReference type="InterPro" id="IPR023296">
    <property type="entry name" value="Glyco_hydro_beta-prop_sf"/>
</dbReference>
<organism evidence="3 4">
    <name type="scientific">Streptomyces minutiscleroticus</name>
    <dbReference type="NCBI Taxonomy" id="68238"/>
    <lineage>
        <taxon>Bacteria</taxon>
        <taxon>Bacillati</taxon>
        <taxon>Actinomycetota</taxon>
        <taxon>Actinomycetes</taxon>
        <taxon>Kitasatosporales</taxon>
        <taxon>Streptomycetaceae</taxon>
        <taxon>Streptomyces</taxon>
    </lineage>
</organism>
<dbReference type="InterPro" id="IPR007934">
    <property type="entry name" value="AbfB_ABD"/>
</dbReference>
<reference evidence="3" key="2">
    <citation type="submission" date="2020-09" db="EMBL/GenBank/DDBJ databases">
        <authorList>
            <person name="Sun Q."/>
            <person name="Ohkuma M."/>
        </authorList>
    </citation>
    <scope>NUCLEOTIDE SEQUENCE</scope>
    <source>
        <strain evidence="3">JCM 4790</strain>
    </source>
</reference>
<feature type="compositionally biased region" description="Low complexity" evidence="1">
    <location>
        <begin position="1"/>
        <end position="21"/>
    </location>
</feature>
<dbReference type="Pfam" id="PF05270">
    <property type="entry name" value="AbfB"/>
    <property type="match status" value="1"/>
</dbReference>
<evidence type="ECO:0000256" key="1">
    <source>
        <dbReference type="SAM" id="MobiDB-lite"/>
    </source>
</evidence>
<dbReference type="GO" id="GO:0046373">
    <property type="term" value="P:L-arabinose metabolic process"/>
    <property type="evidence" value="ECO:0007669"/>
    <property type="project" value="InterPro"/>
</dbReference>
<dbReference type="RefSeq" id="WP_190192071.1">
    <property type="nucleotide sequence ID" value="NZ_BMVU01000022.1"/>
</dbReference>
<comment type="caution">
    <text evidence="3">The sequence shown here is derived from an EMBL/GenBank/DDBJ whole genome shotgun (WGS) entry which is preliminary data.</text>
</comment>
<dbReference type="InterPro" id="IPR006311">
    <property type="entry name" value="TAT_signal"/>
</dbReference>
<dbReference type="InterPro" id="IPR036195">
    <property type="entry name" value="AbfB_ABD_sf"/>
</dbReference>
<dbReference type="Gene3D" id="2.115.10.20">
    <property type="entry name" value="Glycosyl hydrolase domain, family 43"/>
    <property type="match status" value="1"/>
</dbReference>
<dbReference type="Gene3D" id="2.80.10.50">
    <property type="match status" value="1"/>
</dbReference>
<gene>
    <name evidence="3" type="ORF">GCM10010358_44850</name>
</gene>
<protein>
    <recommendedName>
        <fullName evidence="2">Alpha-L-arabinofuranosidase B arabinose-binding domain-containing protein</fullName>
    </recommendedName>
</protein>
<dbReference type="SUPFAM" id="SSF75005">
    <property type="entry name" value="Arabinanase/levansucrase/invertase"/>
    <property type="match status" value="1"/>
</dbReference>
<dbReference type="GO" id="GO:0046556">
    <property type="term" value="F:alpha-L-arabinofuranosidase activity"/>
    <property type="evidence" value="ECO:0007669"/>
    <property type="project" value="InterPro"/>
</dbReference>
<dbReference type="Proteomes" id="UP000619244">
    <property type="component" value="Unassembled WGS sequence"/>
</dbReference>
<proteinExistence type="predicted"/>
<dbReference type="PROSITE" id="PS51318">
    <property type="entry name" value="TAT"/>
    <property type="match status" value="1"/>
</dbReference>
<dbReference type="CDD" id="cd23399">
    <property type="entry name" value="beta-trefoil_ABD_ABFB"/>
    <property type="match status" value="1"/>
</dbReference>
<evidence type="ECO:0000313" key="4">
    <source>
        <dbReference type="Proteomes" id="UP000619244"/>
    </source>
</evidence>
<accession>A0A918NPX8</accession>
<dbReference type="SUPFAM" id="SSF110221">
    <property type="entry name" value="AbfB domain"/>
    <property type="match status" value="1"/>
</dbReference>
<name>A0A918NPX8_9ACTN</name>
<feature type="region of interest" description="Disordered" evidence="1">
    <location>
        <begin position="1"/>
        <end position="37"/>
    </location>
</feature>
<keyword evidence="4" id="KW-1185">Reference proteome</keyword>
<sequence length="489" mass="52927">MPGPDATTPDTPEAADTGATAPDRDGAARPPAPSPSRRTLLRALTAVPASALLLGELPGLAGTAAAAAPPSGSATRYTIVPFPNSDDGTVNVYQSDDATDFRLVRASAYTPPAGRIRDASVLRHTDGFYYLTYTTRTWQDPSTTIGFARSADRVGWTFLYDHTVPVANLSRAWAPEWFVDADGSVNVIVSCSTTDNEWNFVPYRLRATNSSLTSWSSPVALAGIGANHIDTFVVRIGSTYHAFPKNETTKYIEYATASGLTGPYTIRRTGDWAGWGGTREGPALVRLDNGAWRMFFDGYGDGGYYYSDSHDTFATWTAPRRLPGVSGTARHFTPVKETVAGGPSLPTGVTRSFRSANFPTRYWQQQSSPADLAVVSSSSTAAQKQAAAFAVVPGLADANGFSFRDASGRYLRHWDFRARFDANDGSAVFARDATFVARTGTASGSVRFESYNYPGYYLRHYDYQLRVDPADATDLFRQDSSFVPVTAWA</sequence>
<evidence type="ECO:0000259" key="2">
    <source>
        <dbReference type="Pfam" id="PF05270"/>
    </source>
</evidence>